<keyword evidence="3 7" id="KW-0732">Signal</keyword>
<evidence type="ECO:0000256" key="6">
    <source>
        <dbReference type="SAM" id="Phobius"/>
    </source>
</evidence>
<keyword evidence="4" id="KW-0186">Copper</keyword>
<feature type="region of interest" description="Disordered" evidence="5">
    <location>
        <begin position="132"/>
        <end position="162"/>
    </location>
</feature>
<dbReference type="Pfam" id="PF04234">
    <property type="entry name" value="CopC"/>
    <property type="match status" value="1"/>
</dbReference>
<keyword evidence="6" id="KW-0472">Membrane</keyword>
<comment type="caution">
    <text evidence="9">The sequence shown here is derived from an EMBL/GenBank/DDBJ whole genome shotgun (WGS) entry which is preliminary data.</text>
</comment>
<proteinExistence type="predicted"/>
<feature type="signal peptide" evidence="7">
    <location>
        <begin position="1"/>
        <end position="23"/>
    </location>
</feature>
<dbReference type="InterPro" id="IPR014755">
    <property type="entry name" value="Cu-Rt/internalin_Ig-like"/>
</dbReference>
<gene>
    <name evidence="9" type="ORF">ANI01nite_25880</name>
</gene>
<keyword evidence="10" id="KW-1185">Reference proteome</keyword>
<evidence type="ECO:0000256" key="2">
    <source>
        <dbReference type="ARBA" id="ARBA00022723"/>
    </source>
</evidence>
<dbReference type="InterPro" id="IPR007348">
    <property type="entry name" value="CopC_dom"/>
</dbReference>
<feature type="chain" id="PRO_5045162498" description="CopC domain-containing protein" evidence="7">
    <location>
        <begin position="24"/>
        <end position="196"/>
    </location>
</feature>
<organism evidence="9 10">
    <name type="scientific">Glutamicibacter nicotianae</name>
    <name type="common">Arthrobacter nicotianae</name>
    <dbReference type="NCBI Taxonomy" id="37929"/>
    <lineage>
        <taxon>Bacteria</taxon>
        <taxon>Bacillati</taxon>
        <taxon>Actinomycetota</taxon>
        <taxon>Actinomycetes</taxon>
        <taxon>Micrococcales</taxon>
        <taxon>Micrococcaceae</taxon>
        <taxon>Glutamicibacter</taxon>
    </lineage>
</organism>
<dbReference type="Proteomes" id="UP000316242">
    <property type="component" value="Unassembled WGS sequence"/>
</dbReference>
<dbReference type="PANTHER" id="PTHR34820">
    <property type="entry name" value="INNER MEMBRANE PROTEIN YEBZ"/>
    <property type="match status" value="1"/>
</dbReference>
<evidence type="ECO:0000313" key="9">
    <source>
        <dbReference type="EMBL" id="GEC13385.1"/>
    </source>
</evidence>
<evidence type="ECO:0000256" key="5">
    <source>
        <dbReference type="SAM" id="MobiDB-lite"/>
    </source>
</evidence>
<evidence type="ECO:0000256" key="7">
    <source>
        <dbReference type="SAM" id="SignalP"/>
    </source>
</evidence>
<accession>A0ABQ0RNJ5</accession>
<dbReference type="InterPro" id="IPR032694">
    <property type="entry name" value="CopC/D"/>
</dbReference>
<reference evidence="9 10" key="1">
    <citation type="submission" date="2019-06" db="EMBL/GenBank/DDBJ databases">
        <title>Whole genome shotgun sequence of Glutamicibacter nicotianae NBRC 14234.</title>
        <authorList>
            <person name="Hosoyama A."/>
            <person name="Uohara A."/>
            <person name="Ohji S."/>
            <person name="Ichikawa N."/>
        </authorList>
    </citation>
    <scope>NUCLEOTIDE SEQUENCE [LARGE SCALE GENOMIC DNA]</scope>
    <source>
        <strain evidence="9 10">NBRC 14234</strain>
    </source>
</reference>
<evidence type="ECO:0000256" key="3">
    <source>
        <dbReference type="ARBA" id="ARBA00022729"/>
    </source>
</evidence>
<evidence type="ECO:0000256" key="4">
    <source>
        <dbReference type="ARBA" id="ARBA00023008"/>
    </source>
</evidence>
<name>A0ABQ0RNJ5_GLUNI</name>
<keyword evidence="6" id="KW-0812">Transmembrane</keyword>
<dbReference type="PANTHER" id="PTHR34820:SF4">
    <property type="entry name" value="INNER MEMBRANE PROTEIN YEBZ"/>
    <property type="match status" value="1"/>
</dbReference>
<dbReference type="RefSeq" id="WP_170214650.1">
    <property type="nucleotide sequence ID" value="NZ_BAAAWM010000001.1"/>
</dbReference>
<dbReference type="EMBL" id="BJNE01000013">
    <property type="protein sequence ID" value="GEC13385.1"/>
    <property type="molecule type" value="Genomic_DNA"/>
</dbReference>
<dbReference type="Gene3D" id="2.60.40.1220">
    <property type="match status" value="1"/>
</dbReference>
<dbReference type="SUPFAM" id="SSF81296">
    <property type="entry name" value="E set domains"/>
    <property type="match status" value="1"/>
</dbReference>
<protein>
    <recommendedName>
        <fullName evidence="8">CopC domain-containing protein</fullName>
    </recommendedName>
</protein>
<feature type="compositionally biased region" description="Low complexity" evidence="5">
    <location>
        <begin position="138"/>
        <end position="151"/>
    </location>
</feature>
<comment type="subcellular location">
    <subcellularLocation>
        <location evidence="1">Cell envelope</location>
    </subcellularLocation>
</comment>
<evidence type="ECO:0000256" key="1">
    <source>
        <dbReference type="ARBA" id="ARBA00004196"/>
    </source>
</evidence>
<evidence type="ECO:0000259" key="8">
    <source>
        <dbReference type="Pfam" id="PF04234"/>
    </source>
</evidence>
<keyword evidence="6" id="KW-1133">Transmembrane helix</keyword>
<keyword evidence="2" id="KW-0479">Metal-binding</keyword>
<sequence>MTVATKKISRVIAVLAFSLLAFAGSISAANAHDQLIGSTPKDGATVKQAPEDITLEFSGVLQSLSGVDSTVVSLTLDGEKIDAEAQTKGTKVTITPAQELANGEYQLAYRVVSSDGHPIENKIGFSVDAPQAEPTLVSSSEPAAPSETAGSADEERGQNPVQELGSSVSPVIWVIIGVVILGGALGVLAKFMRQSK</sequence>
<dbReference type="InterPro" id="IPR014756">
    <property type="entry name" value="Ig_E-set"/>
</dbReference>
<feature type="transmembrane region" description="Helical" evidence="6">
    <location>
        <begin position="171"/>
        <end position="191"/>
    </location>
</feature>
<evidence type="ECO:0000313" key="10">
    <source>
        <dbReference type="Proteomes" id="UP000316242"/>
    </source>
</evidence>
<feature type="domain" description="CopC" evidence="8">
    <location>
        <begin position="32"/>
        <end position="127"/>
    </location>
</feature>